<sequence length="95" mass="10275">MDTTRHIEVCALLRRAESAAQDALNGDQAAARTTLALVTDARQRAEDTGPGTCAHPNCSNELHYVGRGRRPLYCSADCRTDVYQATQMAARALIA</sequence>
<reference evidence="1" key="1">
    <citation type="journal article" date="2014" name="Int. J. Syst. Evol. Microbiol.">
        <title>Complete genome sequence of Corynebacterium casei LMG S-19264T (=DSM 44701T), isolated from a smear-ripened cheese.</title>
        <authorList>
            <consortium name="US DOE Joint Genome Institute (JGI-PGF)"/>
            <person name="Walter F."/>
            <person name="Albersmeier A."/>
            <person name="Kalinowski J."/>
            <person name="Ruckert C."/>
        </authorList>
    </citation>
    <scope>NUCLEOTIDE SEQUENCE</scope>
    <source>
        <strain evidence="1">JCM 4518</strain>
    </source>
</reference>
<name>A0A918W5X0_9ACTN</name>
<comment type="caution">
    <text evidence="1">The sequence shown here is derived from an EMBL/GenBank/DDBJ whole genome shotgun (WGS) entry which is preliminary data.</text>
</comment>
<evidence type="ECO:0000313" key="1">
    <source>
        <dbReference type="EMBL" id="GHA75680.1"/>
    </source>
</evidence>
<reference evidence="1" key="2">
    <citation type="submission" date="2020-09" db="EMBL/GenBank/DDBJ databases">
        <authorList>
            <person name="Sun Q."/>
            <person name="Ohkuma M."/>
        </authorList>
    </citation>
    <scope>NUCLEOTIDE SEQUENCE</scope>
    <source>
        <strain evidence="1">JCM 4518</strain>
    </source>
</reference>
<organism evidence="1 2">
    <name type="scientific">Streptomyces termitum</name>
    <dbReference type="NCBI Taxonomy" id="67368"/>
    <lineage>
        <taxon>Bacteria</taxon>
        <taxon>Bacillati</taxon>
        <taxon>Actinomycetota</taxon>
        <taxon>Actinomycetes</taxon>
        <taxon>Kitasatosporales</taxon>
        <taxon>Streptomycetaceae</taxon>
        <taxon>Streptomyces</taxon>
    </lineage>
</organism>
<dbReference type="Proteomes" id="UP000644020">
    <property type="component" value="Unassembled WGS sequence"/>
</dbReference>
<keyword evidence="2" id="KW-1185">Reference proteome</keyword>
<dbReference type="AlphaFoldDB" id="A0A918W5X0"/>
<accession>A0A918W5X0</accession>
<gene>
    <name evidence="1" type="ORF">GCM10010305_18000</name>
</gene>
<evidence type="ECO:0000313" key="2">
    <source>
        <dbReference type="Proteomes" id="UP000644020"/>
    </source>
</evidence>
<protein>
    <submittedName>
        <fullName evidence="1">Uncharacterized protein</fullName>
    </submittedName>
</protein>
<dbReference type="EMBL" id="BMUL01000004">
    <property type="protein sequence ID" value="GHA75680.1"/>
    <property type="molecule type" value="Genomic_DNA"/>
</dbReference>
<proteinExistence type="predicted"/>